<dbReference type="InterPro" id="IPR015615">
    <property type="entry name" value="TGF-beta-rel"/>
</dbReference>
<evidence type="ECO:0000256" key="12">
    <source>
        <dbReference type="SAM" id="SignalP"/>
    </source>
</evidence>
<dbReference type="InterPro" id="IPR001839">
    <property type="entry name" value="TGF-b_C"/>
</dbReference>
<sequence>MNAGNWHLFVIVLSVVVFGQETALLVAGNTNNNRREDYTGETSEKGTTIRENSGQRTKDIQALESSLLKMFGLGSRPRPRKKLEIPQYMLELYQKQMQIRDSEEIMGGDINVRGKFTGSANTVRSFHHLEPKVHEAQSSTDKVTLIFNISSVPEEEILKAAELRIYREQILQHLEPSLKRKRDFRYKLEAHEVIKPQTKNRDSITRLLDTKIIDIRNSSWESLDLTPAVVKWRTTPRKSHGVEVHFIRLDGRPSELKSSHVRLRRSINGDDSTWQAQRPLLVTYSDDTRSKRTKREGKRRSRSHKRKSKEQCRRHALYVDFKDVGWDDWIVAPPGYQAFYCHGDCPFPLADHLNSTNHAIVQTLVNSVNPSAVPKACCIPTELSPISMLYLDEYDKVVLKNYQDMVVEGCGCR</sequence>
<feature type="compositionally biased region" description="Basic residues" evidence="11">
    <location>
        <begin position="291"/>
        <end position="309"/>
    </location>
</feature>
<evidence type="ECO:0000256" key="7">
    <source>
        <dbReference type="ARBA" id="ARBA00023030"/>
    </source>
</evidence>
<dbReference type="STRING" id="7574.A0A1S3IEL9"/>
<dbReference type="Pfam" id="PF00688">
    <property type="entry name" value="TGFb_propeptide"/>
    <property type="match status" value="1"/>
</dbReference>
<dbReference type="GO" id="GO:0005615">
    <property type="term" value="C:extracellular space"/>
    <property type="evidence" value="ECO:0007669"/>
    <property type="project" value="TreeGrafter"/>
</dbReference>
<keyword evidence="6" id="KW-0221">Differentiation</keyword>
<dbReference type="PROSITE" id="PS00250">
    <property type="entry name" value="TGF_BETA_1"/>
    <property type="match status" value="1"/>
</dbReference>
<protein>
    <submittedName>
        <fullName evidence="15 16">Bone morphogenetic protein 4</fullName>
    </submittedName>
</protein>
<dbReference type="GO" id="GO:0051094">
    <property type="term" value="P:positive regulation of developmental process"/>
    <property type="evidence" value="ECO:0007669"/>
    <property type="project" value="UniProtKB-ARBA"/>
</dbReference>
<keyword evidence="8" id="KW-1015">Disulfide bond</keyword>
<gene>
    <name evidence="15 16" type="primary">LOC106163298</name>
</gene>
<evidence type="ECO:0000256" key="1">
    <source>
        <dbReference type="ARBA" id="ARBA00004613"/>
    </source>
</evidence>
<evidence type="ECO:0000313" key="14">
    <source>
        <dbReference type="Proteomes" id="UP000085678"/>
    </source>
</evidence>
<proteinExistence type="inferred from homology"/>
<evidence type="ECO:0000313" key="15">
    <source>
        <dbReference type="RefSeq" id="XP_013396300.1"/>
    </source>
</evidence>
<keyword evidence="7 10" id="KW-0339">Growth factor</keyword>
<dbReference type="SMART" id="SM00204">
    <property type="entry name" value="TGFB"/>
    <property type="match status" value="1"/>
</dbReference>
<dbReference type="SUPFAM" id="SSF57501">
    <property type="entry name" value="Cystine-knot cytokines"/>
    <property type="match status" value="1"/>
</dbReference>
<dbReference type="CDD" id="cd13760">
    <property type="entry name" value="TGF_beta_BMP2_like"/>
    <property type="match status" value="1"/>
</dbReference>
<feature type="chain" id="PRO_5014545819" evidence="12">
    <location>
        <begin position="20"/>
        <end position="413"/>
    </location>
</feature>
<dbReference type="FunFam" id="2.10.90.10:FF:000103">
    <property type="entry name" value="Bone morphogenetic protein 16"/>
    <property type="match status" value="1"/>
</dbReference>
<keyword evidence="3" id="KW-0217">Developmental protein</keyword>
<evidence type="ECO:0000256" key="10">
    <source>
        <dbReference type="RuleBase" id="RU000354"/>
    </source>
</evidence>
<comment type="subcellular location">
    <subcellularLocation>
        <location evidence="1">Secreted</location>
    </subcellularLocation>
</comment>
<dbReference type="GO" id="GO:0008083">
    <property type="term" value="F:growth factor activity"/>
    <property type="evidence" value="ECO:0007669"/>
    <property type="project" value="UniProtKB-KW"/>
</dbReference>
<feature type="domain" description="TGF-beta family profile" evidence="13">
    <location>
        <begin position="289"/>
        <end position="413"/>
    </location>
</feature>
<evidence type="ECO:0000313" key="16">
    <source>
        <dbReference type="RefSeq" id="XP_013396301.1"/>
    </source>
</evidence>
<dbReference type="InterPro" id="IPR029034">
    <property type="entry name" value="Cystine-knot_cytokine"/>
</dbReference>
<feature type="signal peptide" evidence="12">
    <location>
        <begin position="1"/>
        <end position="19"/>
    </location>
</feature>
<dbReference type="PROSITE" id="PS51362">
    <property type="entry name" value="TGF_BETA_2"/>
    <property type="match status" value="1"/>
</dbReference>
<evidence type="ECO:0000256" key="5">
    <source>
        <dbReference type="ARBA" id="ARBA00022729"/>
    </source>
</evidence>
<evidence type="ECO:0000256" key="3">
    <source>
        <dbReference type="ARBA" id="ARBA00022473"/>
    </source>
</evidence>
<feature type="region of interest" description="Disordered" evidence="11">
    <location>
        <begin position="31"/>
        <end position="51"/>
    </location>
</feature>
<evidence type="ECO:0000256" key="8">
    <source>
        <dbReference type="ARBA" id="ARBA00023157"/>
    </source>
</evidence>
<evidence type="ECO:0000256" key="11">
    <source>
        <dbReference type="SAM" id="MobiDB-lite"/>
    </source>
</evidence>
<dbReference type="PANTHER" id="PTHR11848">
    <property type="entry name" value="TGF-BETA FAMILY"/>
    <property type="match status" value="1"/>
</dbReference>
<dbReference type="KEGG" id="lak:106163298"/>
<evidence type="ECO:0000256" key="6">
    <source>
        <dbReference type="ARBA" id="ARBA00022782"/>
    </source>
</evidence>
<dbReference type="OrthoDB" id="5987191at2759"/>
<reference evidence="15 16" key="1">
    <citation type="submission" date="2025-04" db="UniProtKB">
        <authorList>
            <consortium name="RefSeq"/>
        </authorList>
    </citation>
    <scope>IDENTIFICATION</scope>
    <source>
        <tissue evidence="15 16">Gonads</tissue>
    </source>
</reference>
<dbReference type="Gene3D" id="2.10.90.10">
    <property type="entry name" value="Cystine-knot cytokines"/>
    <property type="match status" value="1"/>
</dbReference>
<dbReference type="Pfam" id="PF00019">
    <property type="entry name" value="TGF_beta"/>
    <property type="match status" value="1"/>
</dbReference>
<dbReference type="GO" id="GO:0051240">
    <property type="term" value="P:positive regulation of multicellular organismal process"/>
    <property type="evidence" value="ECO:0007669"/>
    <property type="project" value="UniProtKB-ARBA"/>
</dbReference>
<keyword evidence="14" id="KW-1185">Reference proteome</keyword>
<dbReference type="PANTHER" id="PTHR11848:SF263">
    <property type="entry name" value="PROTEIN DECAPENTAPLEGIC"/>
    <property type="match status" value="1"/>
</dbReference>
<feature type="region of interest" description="Disordered" evidence="11">
    <location>
        <begin position="285"/>
        <end position="309"/>
    </location>
</feature>
<organism evidence="14 16">
    <name type="scientific">Lingula anatina</name>
    <name type="common">Brachiopod</name>
    <name type="synonym">Lingula unguis</name>
    <dbReference type="NCBI Taxonomy" id="7574"/>
    <lineage>
        <taxon>Eukaryota</taxon>
        <taxon>Metazoa</taxon>
        <taxon>Spiralia</taxon>
        <taxon>Lophotrochozoa</taxon>
        <taxon>Brachiopoda</taxon>
        <taxon>Linguliformea</taxon>
        <taxon>Lingulata</taxon>
        <taxon>Lingulida</taxon>
        <taxon>Linguloidea</taxon>
        <taxon>Lingulidae</taxon>
        <taxon>Lingula</taxon>
    </lineage>
</organism>
<dbReference type="AlphaFoldDB" id="A0A1S3IEL9"/>
<dbReference type="GO" id="GO:0005125">
    <property type="term" value="F:cytokine activity"/>
    <property type="evidence" value="ECO:0007669"/>
    <property type="project" value="TreeGrafter"/>
</dbReference>
<accession>A0A1S3IEL9</accession>
<dbReference type="PRINTS" id="PR00669">
    <property type="entry name" value="INHIBINA"/>
</dbReference>
<dbReference type="Proteomes" id="UP000085678">
    <property type="component" value="Unplaced"/>
</dbReference>
<evidence type="ECO:0000256" key="2">
    <source>
        <dbReference type="ARBA" id="ARBA00006656"/>
    </source>
</evidence>
<dbReference type="GO" id="GO:0030154">
    <property type="term" value="P:cell differentiation"/>
    <property type="evidence" value="ECO:0007669"/>
    <property type="project" value="UniProtKB-KW"/>
</dbReference>
<dbReference type="RefSeq" id="XP_013396301.1">
    <property type="nucleotide sequence ID" value="XM_013540847.2"/>
</dbReference>
<comment type="similarity">
    <text evidence="2 10">Belongs to the TGF-beta family.</text>
</comment>
<evidence type="ECO:0000256" key="4">
    <source>
        <dbReference type="ARBA" id="ARBA00022525"/>
    </source>
</evidence>
<dbReference type="GeneID" id="106163298"/>
<dbReference type="Gene3D" id="2.60.120.970">
    <property type="match status" value="1"/>
</dbReference>
<evidence type="ECO:0000259" key="13">
    <source>
        <dbReference type="PROSITE" id="PS51362"/>
    </source>
</evidence>
<feature type="compositionally biased region" description="Basic and acidic residues" evidence="11">
    <location>
        <begin position="33"/>
        <end position="48"/>
    </location>
</feature>
<dbReference type="InterPro" id="IPR017948">
    <property type="entry name" value="TGFb_CS"/>
</dbReference>
<name>A0A1S3IEL9_LINAN</name>
<evidence type="ECO:0000256" key="9">
    <source>
        <dbReference type="ARBA" id="ARBA00023180"/>
    </source>
</evidence>
<keyword evidence="4" id="KW-0964">Secreted</keyword>
<keyword evidence="9" id="KW-0325">Glycoprotein</keyword>
<dbReference type="InterPro" id="IPR001111">
    <property type="entry name" value="TGF-b_propeptide"/>
</dbReference>
<dbReference type="RefSeq" id="XP_013396300.1">
    <property type="nucleotide sequence ID" value="XM_013540846.2"/>
</dbReference>
<keyword evidence="5 12" id="KW-0732">Signal</keyword>